<feature type="region of interest" description="Disordered" evidence="1">
    <location>
        <begin position="25"/>
        <end position="58"/>
    </location>
</feature>
<dbReference type="AlphaFoldDB" id="A0A327KKT2"/>
<dbReference type="Proteomes" id="UP000248863">
    <property type="component" value="Unassembled WGS sequence"/>
</dbReference>
<dbReference type="RefSeq" id="WP_111357295.1">
    <property type="nucleotide sequence ID" value="NZ_NHSK01000052.1"/>
</dbReference>
<evidence type="ECO:0000313" key="2">
    <source>
        <dbReference type="EMBL" id="RAI38841.1"/>
    </source>
</evidence>
<dbReference type="EMBL" id="NPEU01000105">
    <property type="protein sequence ID" value="RAI38841.1"/>
    <property type="molecule type" value="Genomic_DNA"/>
</dbReference>
<name>A0A327KKT2_9BRAD</name>
<evidence type="ECO:0000256" key="1">
    <source>
        <dbReference type="SAM" id="MobiDB-lite"/>
    </source>
</evidence>
<keyword evidence="3" id="KW-1185">Reference proteome</keyword>
<evidence type="ECO:0000313" key="3">
    <source>
        <dbReference type="Proteomes" id="UP000248863"/>
    </source>
</evidence>
<protein>
    <submittedName>
        <fullName evidence="2">Uncharacterized protein</fullName>
    </submittedName>
</protein>
<proteinExistence type="predicted"/>
<sequence>MNRLGFAIAVVLAVVTTGITMGVTGAPAAPFGSDQPPNVGTTPGEVRNDVPRGPFSARSGPGFAADVVCRDATLLDTIPPGRGRLFECLPDGSPATHVPH</sequence>
<gene>
    <name evidence="2" type="ORF">CH338_11365</name>
</gene>
<reference evidence="2 3" key="1">
    <citation type="submission" date="2017-07" db="EMBL/GenBank/DDBJ databases">
        <title>Draft Genome Sequences of Select Purple Nonsulfur Bacteria.</title>
        <authorList>
            <person name="Lasarre B."/>
            <person name="Mckinlay J.B."/>
        </authorList>
    </citation>
    <scope>NUCLEOTIDE SEQUENCE [LARGE SCALE GENOMIC DNA]</scope>
    <source>
        <strain evidence="2 3">DSM 11907</strain>
    </source>
</reference>
<comment type="caution">
    <text evidence="2">The sequence shown here is derived from an EMBL/GenBank/DDBJ whole genome shotgun (WGS) entry which is preliminary data.</text>
</comment>
<organism evidence="2 3">
    <name type="scientific">Rhodoplanes elegans</name>
    <dbReference type="NCBI Taxonomy" id="29408"/>
    <lineage>
        <taxon>Bacteria</taxon>
        <taxon>Pseudomonadati</taxon>
        <taxon>Pseudomonadota</taxon>
        <taxon>Alphaproteobacteria</taxon>
        <taxon>Hyphomicrobiales</taxon>
        <taxon>Nitrobacteraceae</taxon>
        <taxon>Rhodoplanes</taxon>
    </lineage>
</organism>
<accession>A0A327KKT2</accession>